<evidence type="ECO:0008006" key="4">
    <source>
        <dbReference type="Google" id="ProtNLM"/>
    </source>
</evidence>
<dbReference type="Proteomes" id="UP000001910">
    <property type="component" value="Chromosome"/>
</dbReference>
<dbReference type="RefSeq" id="WP_015769515.1">
    <property type="nucleotide sequence ID" value="NC_013192.1"/>
</dbReference>
<evidence type="ECO:0000313" key="2">
    <source>
        <dbReference type="EMBL" id="ACV39174.1"/>
    </source>
</evidence>
<dbReference type="STRING" id="523794.Lebu_1286"/>
<organism evidence="2 3">
    <name type="scientific">Leptotrichia buccalis (strain ATCC 14201 / DSM 1135 / JCM 12969 / NCTC 10249 / C-1013-b)</name>
    <dbReference type="NCBI Taxonomy" id="523794"/>
    <lineage>
        <taxon>Bacteria</taxon>
        <taxon>Fusobacteriati</taxon>
        <taxon>Fusobacteriota</taxon>
        <taxon>Fusobacteriia</taxon>
        <taxon>Fusobacteriales</taxon>
        <taxon>Leptotrichiaceae</taxon>
        <taxon>Leptotrichia</taxon>
    </lineage>
</organism>
<accession>C7NAJ3</accession>
<dbReference type="PROSITE" id="PS51257">
    <property type="entry name" value="PROKAR_LIPOPROTEIN"/>
    <property type="match status" value="1"/>
</dbReference>
<keyword evidence="3" id="KW-1185">Reference proteome</keyword>
<sequence length="167" mass="19533">MKKRLLIALILLLTVSCVGNKTEKIYEEELMNLKINGYDDSKQLNKSDIKEIKKILKKNFKNLGVTAVTKDGRFFISKYVTNPKNKEQTAKEVAIERPDITDTIGEWCKSKGIKFKVIFVAFFDKEQDKRISQSMYHSRILEIEYEDKDYKKALQEGFSKYARATRF</sequence>
<dbReference type="eggNOG" id="COG0793">
    <property type="taxonomic scope" value="Bacteria"/>
</dbReference>
<feature type="chain" id="PRO_5002980683" description="Lipoprotein" evidence="1">
    <location>
        <begin position="21"/>
        <end position="167"/>
    </location>
</feature>
<name>C7NAJ3_LEPBD</name>
<feature type="signal peptide" evidence="1">
    <location>
        <begin position="1"/>
        <end position="20"/>
    </location>
</feature>
<protein>
    <recommendedName>
        <fullName evidence="4">Lipoprotein</fullName>
    </recommendedName>
</protein>
<evidence type="ECO:0000313" key="3">
    <source>
        <dbReference type="Proteomes" id="UP000001910"/>
    </source>
</evidence>
<gene>
    <name evidence="2" type="ordered locus">Lebu_1286</name>
</gene>
<keyword evidence="1" id="KW-0732">Signal</keyword>
<dbReference type="HOGENOM" id="CLU_109776_0_0_0"/>
<dbReference type="KEGG" id="lba:Lebu_1286"/>
<proteinExistence type="predicted"/>
<dbReference type="AlphaFoldDB" id="C7NAJ3"/>
<dbReference type="OrthoDB" id="82019at2"/>
<evidence type="ECO:0000256" key="1">
    <source>
        <dbReference type="SAM" id="SignalP"/>
    </source>
</evidence>
<reference evidence="2 3" key="1">
    <citation type="journal article" date="2009" name="Stand. Genomic Sci.">
        <title>Complete genome sequence of Leptotrichia buccalis type strain (C-1013-b).</title>
        <authorList>
            <person name="Ivanova N."/>
            <person name="Gronow S."/>
            <person name="Lapidus A."/>
            <person name="Copeland A."/>
            <person name="Glavina Del Rio T."/>
            <person name="Nolan M."/>
            <person name="Lucas S."/>
            <person name="Chen F."/>
            <person name="Tice H."/>
            <person name="Cheng J.F."/>
            <person name="Saunders E."/>
            <person name="Bruce D."/>
            <person name="Goodwin L."/>
            <person name="Brettin T."/>
            <person name="Detter J.C."/>
            <person name="Han C."/>
            <person name="Pitluck S."/>
            <person name="Mikhailova N."/>
            <person name="Pati A."/>
            <person name="Mavrommatis K."/>
            <person name="Chen A."/>
            <person name="Palaniappan K."/>
            <person name="Land M."/>
            <person name="Hauser L."/>
            <person name="Chang Y.J."/>
            <person name="Jeffries C.D."/>
            <person name="Chain P."/>
            <person name="Rohde C."/>
            <person name="Goker M."/>
            <person name="Bristow J."/>
            <person name="Eisen J.A."/>
            <person name="Markowitz V."/>
            <person name="Hugenholtz P."/>
            <person name="Kyrpides N.C."/>
            <person name="Klenk H.P."/>
        </authorList>
    </citation>
    <scope>NUCLEOTIDE SEQUENCE [LARGE SCALE GENOMIC DNA]</scope>
    <source>
        <strain evidence="3">ATCC 14201 / DSM 1135 / JCM 12969 / NCTC 10249 / C-1013-b</strain>
    </source>
</reference>
<dbReference type="EMBL" id="CP001685">
    <property type="protein sequence ID" value="ACV39174.1"/>
    <property type="molecule type" value="Genomic_DNA"/>
</dbReference>